<dbReference type="InterPro" id="IPR000863">
    <property type="entry name" value="Sulfotransferase_dom"/>
</dbReference>
<evidence type="ECO:0000313" key="5">
    <source>
        <dbReference type="Proteomes" id="UP000318065"/>
    </source>
</evidence>
<dbReference type="Gene3D" id="3.40.50.300">
    <property type="entry name" value="P-loop containing nucleotide triphosphate hydrolases"/>
    <property type="match status" value="1"/>
</dbReference>
<dbReference type="Proteomes" id="UP000318065">
    <property type="component" value="Chromosome"/>
</dbReference>
<evidence type="ECO:0000259" key="3">
    <source>
        <dbReference type="Pfam" id="PF00685"/>
    </source>
</evidence>
<organism evidence="4 5">
    <name type="scientific">Rubrobacter xylanophilus</name>
    <dbReference type="NCBI Taxonomy" id="49319"/>
    <lineage>
        <taxon>Bacteria</taxon>
        <taxon>Bacillati</taxon>
        <taxon>Actinomycetota</taxon>
        <taxon>Rubrobacteria</taxon>
        <taxon>Rubrobacterales</taxon>
        <taxon>Rubrobacteraceae</taxon>
        <taxon>Rubrobacter</taxon>
    </lineage>
</organism>
<dbReference type="AlphaFoldDB" id="A0A510HMJ0"/>
<dbReference type="OrthoDB" id="4508169at2"/>
<dbReference type="SUPFAM" id="SSF52540">
    <property type="entry name" value="P-loop containing nucleoside triphosphate hydrolases"/>
    <property type="match status" value="1"/>
</dbReference>
<proteinExistence type="predicted"/>
<dbReference type="PANTHER" id="PTHR10605">
    <property type="entry name" value="HEPARAN SULFATE SULFOTRANSFERASE"/>
    <property type="match status" value="1"/>
</dbReference>
<evidence type="ECO:0000313" key="4">
    <source>
        <dbReference type="EMBL" id="BBL81212.1"/>
    </source>
</evidence>
<keyword evidence="2" id="KW-0325">Glycoprotein</keyword>
<dbReference type="InterPro" id="IPR027417">
    <property type="entry name" value="P-loop_NTPase"/>
</dbReference>
<feature type="domain" description="Sulfotransferase" evidence="3">
    <location>
        <begin position="5"/>
        <end position="190"/>
    </location>
</feature>
<name>A0A510HMJ0_9ACTN</name>
<dbReference type="GO" id="GO:0008146">
    <property type="term" value="F:sulfotransferase activity"/>
    <property type="evidence" value="ECO:0007669"/>
    <property type="project" value="InterPro"/>
</dbReference>
<evidence type="ECO:0000256" key="1">
    <source>
        <dbReference type="ARBA" id="ARBA00022679"/>
    </source>
</evidence>
<keyword evidence="5" id="KW-1185">Reference proteome</keyword>
<dbReference type="Pfam" id="PF00685">
    <property type="entry name" value="Sulfotransfer_1"/>
    <property type="match status" value="1"/>
</dbReference>
<dbReference type="PANTHER" id="PTHR10605:SF56">
    <property type="entry name" value="BIFUNCTIONAL HEPARAN SULFATE N-DEACETYLASE_N-SULFOTRANSFERASE"/>
    <property type="match status" value="1"/>
</dbReference>
<protein>
    <recommendedName>
        <fullName evidence="3">Sulfotransferase domain-containing protein</fullName>
    </recommendedName>
</protein>
<dbReference type="EMBL" id="AP019791">
    <property type="protein sequence ID" value="BBL81212.1"/>
    <property type="molecule type" value="Genomic_DNA"/>
</dbReference>
<reference evidence="4" key="1">
    <citation type="journal article" date="2019" name="Microbiol. Resour. Announc.">
        <title>Complete Genome Sequence of Rubrobacter xylanophilus Strain AA3-22, Isolated from Arima Onsen in Japan.</title>
        <authorList>
            <person name="Tomariguchi N."/>
            <person name="Miyazaki K."/>
        </authorList>
    </citation>
    <scope>NUCLEOTIDE SEQUENCE [LARGE SCALE GENOMIC DNA]</scope>
    <source>
        <strain evidence="4">AA3-22</strain>
    </source>
</reference>
<dbReference type="RefSeq" id="WP_143529133.1">
    <property type="nucleotide sequence ID" value="NZ_AP019791.1"/>
</dbReference>
<sequence length="236" mass="26806">MGALPNLIVIGAMKCGTTALHRYLGMHPEVFMSSPKELNFFFGPEGASGGGWHRGNWHRGVRWYASRFDPGAPVRGESSPGYTSPDHPEAAGRMARLLPGARLVYLVRDPVERAVSQYLHHRAEGTERRGMREALLDPEGHYLRRSRYLVRLSPYLERFPRQNILILSQEELLERRREALGRVFRFAGVDDAFWTPEYEVPPCRRAAVRCDPGLRAEFLAALGEDLPRRFAARPRG</sequence>
<keyword evidence="1" id="KW-0808">Transferase</keyword>
<gene>
    <name evidence="4" type="ORF">RxyAA322_30660</name>
</gene>
<accession>A0A510HMJ0</accession>
<dbReference type="InterPro" id="IPR037359">
    <property type="entry name" value="NST/OST"/>
</dbReference>
<evidence type="ECO:0000256" key="2">
    <source>
        <dbReference type="ARBA" id="ARBA00023180"/>
    </source>
</evidence>